<accession>A0A0E9TVZ3</accession>
<organism evidence="1">
    <name type="scientific">Anguilla anguilla</name>
    <name type="common">European freshwater eel</name>
    <name type="synonym">Muraena anguilla</name>
    <dbReference type="NCBI Taxonomy" id="7936"/>
    <lineage>
        <taxon>Eukaryota</taxon>
        <taxon>Metazoa</taxon>
        <taxon>Chordata</taxon>
        <taxon>Craniata</taxon>
        <taxon>Vertebrata</taxon>
        <taxon>Euteleostomi</taxon>
        <taxon>Actinopterygii</taxon>
        <taxon>Neopterygii</taxon>
        <taxon>Teleostei</taxon>
        <taxon>Anguilliformes</taxon>
        <taxon>Anguillidae</taxon>
        <taxon>Anguilla</taxon>
    </lineage>
</organism>
<dbReference type="EMBL" id="GBXM01050748">
    <property type="protein sequence ID" value="JAH57829.1"/>
    <property type="molecule type" value="Transcribed_RNA"/>
</dbReference>
<reference evidence="1" key="2">
    <citation type="journal article" date="2015" name="Fish Shellfish Immunol.">
        <title>Early steps in the European eel (Anguilla anguilla)-Vibrio vulnificus interaction in the gills: Role of the RtxA13 toxin.</title>
        <authorList>
            <person name="Callol A."/>
            <person name="Pajuelo D."/>
            <person name="Ebbesson L."/>
            <person name="Teles M."/>
            <person name="MacKenzie S."/>
            <person name="Amaro C."/>
        </authorList>
    </citation>
    <scope>NUCLEOTIDE SEQUENCE</scope>
</reference>
<dbReference type="AlphaFoldDB" id="A0A0E9TVZ3"/>
<name>A0A0E9TVZ3_ANGAN</name>
<reference evidence="1" key="1">
    <citation type="submission" date="2014-11" db="EMBL/GenBank/DDBJ databases">
        <authorList>
            <person name="Amaro Gonzalez C."/>
        </authorList>
    </citation>
    <scope>NUCLEOTIDE SEQUENCE</scope>
</reference>
<proteinExistence type="predicted"/>
<protein>
    <submittedName>
        <fullName evidence="1">Uncharacterized protein</fullName>
    </submittedName>
</protein>
<evidence type="ECO:0000313" key="1">
    <source>
        <dbReference type="EMBL" id="JAH57829.1"/>
    </source>
</evidence>
<sequence>MVMRLLREKDCVSLVDVNF</sequence>